<sequence length="206" mass="24605">MFEQIKWEDVYTIWKNQRYCLPDLLYQPISAETIFVEYNQEGCIYGYDWLENIEVPKRKQLIEKNPMEFLYFMKPTNKGTIRTAEMLIEARDEEELAAIWIAATAKEFYDRKVGHSVFHYSYMLYLSAREFLKTRYSLWHHAMKKLVPEIIIPFSILENIECKDISPVIGLIQMNTMLLKNSWCILKYTSLEGNKVPCSYHYTHLD</sequence>
<accession>A0AB73BU93</accession>
<dbReference type="RefSeq" id="WP_035905604.1">
    <property type="nucleotide sequence ID" value="NZ_JAAC01000167.1"/>
</dbReference>
<dbReference type="AlphaFoldDB" id="A0AB73BU93"/>
<proteinExistence type="predicted"/>
<dbReference type="EMBL" id="JAAC01000167">
    <property type="protein sequence ID" value="KDE61663.1"/>
    <property type="molecule type" value="Genomic_DNA"/>
</dbReference>
<name>A0AB73BU93_9FUSO</name>
<dbReference type="Proteomes" id="UP000027473">
    <property type="component" value="Unassembled WGS sequence"/>
</dbReference>
<evidence type="ECO:0000313" key="2">
    <source>
        <dbReference type="Proteomes" id="UP000027473"/>
    </source>
</evidence>
<protein>
    <recommendedName>
        <fullName evidence="3">GNAT family N-acetyltransferase</fullName>
    </recommendedName>
</protein>
<evidence type="ECO:0008006" key="3">
    <source>
        <dbReference type="Google" id="ProtNLM"/>
    </source>
</evidence>
<gene>
    <name evidence="1" type="ORF">FUSO3_09790</name>
</gene>
<reference evidence="1 2" key="1">
    <citation type="submission" date="2014-01" db="EMBL/GenBank/DDBJ databases">
        <title>Comparative genomics of Fusobacterium necrophorum wild isolates.</title>
        <authorList>
            <person name="Kittichotirat W."/>
            <person name="Bumgarner R.E."/>
            <person name="Lawrence P."/>
        </authorList>
    </citation>
    <scope>NUCLEOTIDE SEQUENCE [LARGE SCALE GENOMIC DNA]</scope>
    <source>
        <strain evidence="1 2">BL</strain>
    </source>
</reference>
<organism evidence="1 2">
    <name type="scientific">Fusobacterium necrophorum BL</name>
    <dbReference type="NCBI Taxonomy" id="1441732"/>
    <lineage>
        <taxon>Bacteria</taxon>
        <taxon>Fusobacteriati</taxon>
        <taxon>Fusobacteriota</taxon>
        <taxon>Fusobacteriia</taxon>
        <taxon>Fusobacteriales</taxon>
        <taxon>Fusobacteriaceae</taxon>
        <taxon>Fusobacterium</taxon>
    </lineage>
</organism>
<evidence type="ECO:0000313" key="1">
    <source>
        <dbReference type="EMBL" id="KDE61663.1"/>
    </source>
</evidence>
<comment type="caution">
    <text evidence="1">The sequence shown here is derived from an EMBL/GenBank/DDBJ whole genome shotgun (WGS) entry which is preliminary data.</text>
</comment>